<keyword evidence="8" id="KW-0547">Nucleotide-binding</keyword>
<feature type="domain" description="ABC transporter" evidence="7">
    <location>
        <begin position="15"/>
        <end position="115"/>
    </location>
</feature>
<dbReference type="Proteomes" id="UP000002007">
    <property type="component" value="Chromosome"/>
</dbReference>
<dbReference type="GO" id="GO:0016020">
    <property type="term" value="C:membrane"/>
    <property type="evidence" value="ECO:0007669"/>
    <property type="project" value="UniProtKB-SubCell"/>
</dbReference>
<dbReference type="Pfam" id="PF00005">
    <property type="entry name" value="ABC_tran"/>
    <property type="match status" value="1"/>
</dbReference>
<dbReference type="InterPro" id="IPR003439">
    <property type="entry name" value="ABC_transporter-like_ATP-bd"/>
</dbReference>
<dbReference type="CDD" id="cd03257">
    <property type="entry name" value="ABC_NikE_OppD_transporters"/>
    <property type="match status" value="1"/>
</dbReference>
<dbReference type="Gene3D" id="3.40.50.300">
    <property type="entry name" value="P-loop containing nucleotide triphosphate hydrolases"/>
    <property type="match status" value="1"/>
</dbReference>
<comment type="similarity">
    <text evidence="2">Belongs to the ABC transporter superfamily.</text>
</comment>
<gene>
    <name evidence="8" type="primary">dppD</name>
    <name evidence="8" type="ordered locus">RSal33209_1311</name>
</gene>
<dbReference type="HOGENOM" id="CLU_000604_1_23_11"/>
<keyword evidence="4" id="KW-1003">Cell membrane</keyword>
<evidence type="ECO:0000256" key="5">
    <source>
        <dbReference type="ARBA" id="ARBA00023136"/>
    </source>
</evidence>
<keyword evidence="8" id="KW-0067">ATP-binding</keyword>
<keyword evidence="9" id="KW-1185">Reference proteome</keyword>
<keyword evidence="3" id="KW-0813">Transport</keyword>
<accession>A9WPS7</accession>
<dbReference type="STRING" id="288705.RSal33209_1311"/>
<dbReference type="AlphaFoldDB" id="A9WPS7"/>
<evidence type="ECO:0000256" key="1">
    <source>
        <dbReference type="ARBA" id="ARBA00004370"/>
    </source>
</evidence>
<comment type="subcellular location">
    <subcellularLocation>
        <location evidence="1">Membrane</location>
    </subcellularLocation>
</comment>
<evidence type="ECO:0000256" key="3">
    <source>
        <dbReference type="ARBA" id="ARBA00022448"/>
    </source>
</evidence>
<dbReference type="PANTHER" id="PTHR43297:SF2">
    <property type="entry name" value="DIPEPTIDE TRANSPORT ATP-BINDING PROTEIN DPPD"/>
    <property type="match status" value="1"/>
</dbReference>
<dbReference type="EMBL" id="CP000910">
    <property type="protein sequence ID" value="ABY23048.1"/>
    <property type="molecule type" value="Genomic_DNA"/>
</dbReference>
<proteinExistence type="inferred from homology"/>
<dbReference type="GO" id="GO:0016887">
    <property type="term" value="F:ATP hydrolysis activity"/>
    <property type="evidence" value="ECO:0007669"/>
    <property type="project" value="InterPro"/>
</dbReference>
<dbReference type="InterPro" id="IPR027417">
    <property type="entry name" value="P-loop_NTPase"/>
</dbReference>
<dbReference type="eggNOG" id="COG0444">
    <property type="taxonomic scope" value="Bacteria"/>
</dbReference>
<evidence type="ECO:0000313" key="8">
    <source>
        <dbReference type="EMBL" id="ABY23048.1"/>
    </source>
</evidence>
<evidence type="ECO:0000259" key="7">
    <source>
        <dbReference type="Pfam" id="PF00005"/>
    </source>
</evidence>
<evidence type="ECO:0000256" key="6">
    <source>
        <dbReference type="SAM" id="MobiDB-lite"/>
    </source>
</evidence>
<name>A9WPS7_RENSM</name>
<reference evidence="9" key="1">
    <citation type="journal article" date="2008" name="J. Bacteriol.">
        <title>Genome sequence of the fish pathogen Renibacterium salmoninarum suggests reductive evolution away from an environmental Arthrobacter ancestor.</title>
        <authorList>
            <person name="Wiens G.D."/>
            <person name="Rockey D.D."/>
            <person name="Wu Z."/>
            <person name="Chang J."/>
            <person name="Levy R."/>
            <person name="Crane S."/>
            <person name="Chen D.S."/>
            <person name="Capri G.R."/>
            <person name="Burnett J.R."/>
            <person name="Sudheesh P.S."/>
            <person name="Schipma M.J."/>
            <person name="Burd H."/>
            <person name="Bhattacharyya A."/>
            <person name="Rhodes L.D."/>
            <person name="Kaul R."/>
            <person name="Strom M.S."/>
        </authorList>
    </citation>
    <scope>NUCLEOTIDE SEQUENCE [LARGE SCALE GENOMIC DNA]</scope>
    <source>
        <strain evidence="9">ATCC 33209 / DSM 20767 / JCM 11484 / NBRC 15589 / NCIMB 2235</strain>
    </source>
</reference>
<dbReference type="KEGG" id="rsa:RSal33209_1311"/>
<evidence type="ECO:0000256" key="2">
    <source>
        <dbReference type="ARBA" id="ARBA00005417"/>
    </source>
</evidence>
<feature type="region of interest" description="Disordered" evidence="6">
    <location>
        <begin position="206"/>
        <end position="227"/>
    </location>
</feature>
<evidence type="ECO:0000313" key="9">
    <source>
        <dbReference type="Proteomes" id="UP000002007"/>
    </source>
</evidence>
<dbReference type="GO" id="GO:0005524">
    <property type="term" value="F:ATP binding"/>
    <property type="evidence" value="ECO:0007669"/>
    <property type="project" value="UniProtKB-KW"/>
</dbReference>
<dbReference type="PANTHER" id="PTHR43297">
    <property type="entry name" value="OLIGOPEPTIDE TRANSPORT ATP-BINDING PROTEIN APPD"/>
    <property type="match status" value="1"/>
</dbReference>
<protein>
    <submittedName>
        <fullName evidence="8">Dipeptide transport ATP-binding protein</fullName>
    </submittedName>
</protein>
<dbReference type="SUPFAM" id="SSF52540">
    <property type="entry name" value="P-loop containing nucleoside triphosphate hydrolases"/>
    <property type="match status" value="1"/>
</dbReference>
<sequence>MPIWAGEQRVGSARQIAKLLGTKMAMVFQDPMSSLNPSLTVGSQVAEPGFLHGGLSVAAAKRNAVQLLAKVQISEPARRARQHPHELSGGMRQRAMIAMGLMGTPALIIADEPTTALDVTVQREVLSLLHQVHEESGTAILMISRDIAVITGFCSRVLVMYQAQIVEEISSAERVAGNAKHPYTRALLAAVPTMHTDRDAPMAKISEGQDFTTDRAASAVETDEHYV</sequence>
<organism evidence="8 9">
    <name type="scientific">Renibacterium salmoninarum (strain ATCC 33209 / DSM 20767 / JCM 11484 / NBRC 15589 / NCIMB 2235)</name>
    <dbReference type="NCBI Taxonomy" id="288705"/>
    <lineage>
        <taxon>Bacteria</taxon>
        <taxon>Bacillati</taxon>
        <taxon>Actinomycetota</taxon>
        <taxon>Actinomycetes</taxon>
        <taxon>Micrococcales</taxon>
        <taxon>Micrococcaceae</taxon>
        <taxon>Renibacterium</taxon>
    </lineage>
</organism>
<dbReference type="PROSITE" id="PS00211">
    <property type="entry name" value="ABC_TRANSPORTER_1"/>
    <property type="match status" value="1"/>
</dbReference>
<evidence type="ECO:0000256" key="4">
    <source>
        <dbReference type="ARBA" id="ARBA00022475"/>
    </source>
</evidence>
<dbReference type="InterPro" id="IPR017871">
    <property type="entry name" value="ABC_transporter-like_CS"/>
</dbReference>
<keyword evidence="5" id="KW-0472">Membrane</keyword>
<dbReference type="InterPro" id="IPR050388">
    <property type="entry name" value="ABC_Ni/Peptide_Import"/>
</dbReference>